<gene>
    <name evidence="1" type="ORF">Krac_7456</name>
</gene>
<keyword evidence="2" id="KW-1185">Reference proteome</keyword>
<evidence type="ECO:0000313" key="1">
    <source>
        <dbReference type="EMBL" id="EFH86171.1"/>
    </source>
</evidence>
<protein>
    <submittedName>
        <fullName evidence="1">Uncharacterized protein</fullName>
    </submittedName>
</protein>
<name>D6TK71_KTERA</name>
<dbReference type="EMBL" id="ADVG01000002">
    <property type="protein sequence ID" value="EFH86171.1"/>
    <property type="molecule type" value="Genomic_DNA"/>
</dbReference>
<sequence length="51" mass="5887">MQTQWQPHVTLGEAKRDLQQIHHRLLAAWITEHVLQGTTSEHIADFLVLST</sequence>
<dbReference type="RefSeq" id="WP_007910251.1">
    <property type="nucleotide sequence ID" value="NZ_ADVG01000002.1"/>
</dbReference>
<reference evidence="1 2" key="1">
    <citation type="journal article" date="2011" name="Stand. Genomic Sci.">
        <title>Non-contiguous finished genome sequence and contextual data of the filamentous soil bacterium Ktedonobacter racemifer type strain (SOSP1-21).</title>
        <authorList>
            <person name="Chang Y.J."/>
            <person name="Land M."/>
            <person name="Hauser L."/>
            <person name="Chertkov O."/>
            <person name="Del Rio T.G."/>
            <person name="Nolan M."/>
            <person name="Copeland A."/>
            <person name="Tice H."/>
            <person name="Cheng J.F."/>
            <person name="Lucas S."/>
            <person name="Han C."/>
            <person name="Goodwin L."/>
            <person name="Pitluck S."/>
            <person name="Ivanova N."/>
            <person name="Ovchinikova G."/>
            <person name="Pati A."/>
            <person name="Chen A."/>
            <person name="Palaniappan K."/>
            <person name="Mavromatis K."/>
            <person name="Liolios K."/>
            <person name="Brettin T."/>
            <person name="Fiebig A."/>
            <person name="Rohde M."/>
            <person name="Abt B."/>
            <person name="Goker M."/>
            <person name="Detter J.C."/>
            <person name="Woyke T."/>
            <person name="Bristow J."/>
            <person name="Eisen J.A."/>
            <person name="Markowitz V."/>
            <person name="Hugenholtz P."/>
            <person name="Kyrpides N.C."/>
            <person name="Klenk H.P."/>
            <person name="Lapidus A."/>
        </authorList>
    </citation>
    <scope>NUCLEOTIDE SEQUENCE [LARGE SCALE GENOMIC DNA]</scope>
    <source>
        <strain evidence="2">DSM 44963</strain>
    </source>
</reference>
<organism evidence="1 2">
    <name type="scientific">Ktedonobacter racemifer DSM 44963</name>
    <dbReference type="NCBI Taxonomy" id="485913"/>
    <lineage>
        <taxon>Bacteria</taxon>
        <taxon>Bacillati</taxon>
        <taxon>Chloroflexota</taxon>
        <taxon>Ktedonobacteria</taxon>
        <taxon>Ktedonobacterales</taxon>
        <taxon>Ktedonobacteraceae</taxon>
        <taxon>Ktedonobacter</taxon>
    </lineage>
</organism>
<accession>D6TK71</accession>
<dbReference type="Proteomes" id="UP000004508">
    <property type="component" value="Unassembled WGS sequence"/>
</dbReference>
<evidence type="ECO:0000313" key="2">
    <source>
        <dbReference type="Proteomes" id="UP000004508"/>
    </source>
</evidence>
<dbReference type="AlphaFoldDB" id="D6TK71"/>
<proteinExistence type="predicted"/>
<dbReference type="InParanoid" id="D6TK71"/>
<comment type="caution">
    <text evidence="1">The sequence shown here is derived from an EMBL/GenBank/DDBJ whole genome shotgun (WGS) entry which is preliminary data.</text>
</comment>